<dbReference type="AlphaFoldDB" id="A0A840P4P2"/>
<proteinExistence type="predicted"/>
<reference evidence="1 2" key="1">
    <citation type="submission" date="2020-08" db="EMBL/GenBank/DDBJ databases">
        <title>Genomic Encyclopedia of Type Strains, Phase IV (KMG-IV): sequencing the most valuable type-strain genomes for metagenomic binning, comparative biology and taxonomic classification.</title>
        <authorList>
            <person name="Goeker M."/>
        </authorList>
    </citation>
    <scope>NUCLEOTIDE SEQUENCE [LARGE SCALE GENOMIC DNA]</scope>
    <source>
        <strain evidence="1 2">DSM 45615</strain>
    </source>
</reference>
<dbReference type="Proteomes" id="UP000578449">
    <property type="component" value="Unassembled WGS sequence"/>
</dbReference>
<comment type="caution">
    <text evidence="1">The sequence shown here is derived from an EMBL/GenBank/DDBJ whole genome shotgun (WGS) entry which is preliminary data.</text>
</comment>
<keyword evidence="2" id="KW-1185">Reference proteome</keyword>
<dbReference type="SUPFAM" id="SSF48695">
    <property type="entry name" value="Multiheme cytochromes"/>
    <property type="match status" value="1"/>
</dbReference>
<dbReference type="EMBL" id="JACHGN010000005">
    <property type="protein sequence ID" value="MBB5132873.1"/>
    <property type="molecule type" value="Genomic_DNA"/>
</dbReference>
<sequence>MIASTGDQPALFVATPAPPPAESPVTGVAFLGADPAASDAAVIGDGYGWLADALPAPAAPTCPDCHRPAVLPAAAPVLWTCPHCHPTEV</sequence>
<evidence type="ECO:0000313" key="2">
    <source>
        <dbReference type="Proteomes" id="UP000578449"/>
    </source>
</evidence>
<dbReference type="RefSeq" id="WP_185049872.1">
    <property type="nucleotide sequence ID" value="NZ_BAABIX010000005.1"/>
</dbReference>
<protein>
    <submittedName>
        <fullName evidence="1">Uncharacterized protein</fullName>
    </submittedName>
</protein>
<organism evidence="1 2">
    <name type="scientific">Thermocatellispora tengchongensis</name>
    <dbReference type="NCBI Taxonomy" id="1073253"/>
    <lineage>
        <taxon>Bacteria</taxon>
        <taxon>Bacillati</taxon>
        <taxon>Actinomycetota</taxon>
        <taxon>Actinomycetes</taxon>
        <taxon>Streptosporangiales</taxon>
        <taxon>Streptosporangiaceae</taxon>
        <taxon>Thermocatellispora</taxon>
    </lineage>
</organism>
<name>A0A840P4P2_9ACTN</name>
<evidence type="ECO:0000313" key="1">
    <source>
        <dbReference type="EMBL" id="MBB5132873.1"/>
    </source>
</evidence>
<dbReference type="InterPro" id="IPR036280">
    <property type="entry name" value="Multihaem_cyt_sf"/>
</dbReference>
<gene>
    <name evidence="1" type="ORF">HNP84_002594</name>
</gene>
<accession>A0A840P4P2</accession>